<keyword evidence="21" id="KW-0378">Hydrolase</keyword>
<dbReference type="GO" id="GO:0005886">
    <property type="term" value="C:plasma membrane"/>
    <property type="evidence" value="ECO:0007669"/>
    <property type="project" value="UniProtKB-SubCell"/>
</dbReference>
<dbReference type="Gene3D" id="3.40.50.1000">
    <property type="entry name" value="HAD superfamily/HAD-like"/>
    <property type="match status" value="1"/>
</dbReference>
<keyword evidence="14" id="KW-0813">Transport</keyword>
<dbReference type="PROSITE" id="PS00154">
    <property type="entry name" value="ATPASE_E1_E2"/>
    <property type="match status" value="1"/>
</dbReference>
<keyword evidence="3 18" id="KW-1003">Cell membrane</keyword>
<dbReference type="InterPro" id="IPR017969">
    <property type="entry name" value="Heavy-metal-associated_CS"/>
</dbReference>
<comment type="catalytic activity">
    <reaction evidence="17">
        <text>Cd(2+)(in) + ATP + H2O = Cd(2+)(out) + ADP + phosphate + H(+)</text>
        <dbReference type="Rhea" id="RHEA:12132"/>
        <dbReference type="ChEBI" id="CHEBI:15377"/>
        <dbReference type="ChEBI" id="CHEBI:15378"/>
        <dbReference type="ChEBI" id="CHEBI:30616"/>
        <dbReference type="ChEBI" id="CHEBI:43474"/>
        <dbReference type="ChEBI" id="CHEBI:48775"/>
        <dbReference type="ChEBI" id="CHEBI:456216"/>
        <dbReference type="EC" id="7.2.2.21"/>
    </reaction>
</comment>
<comment type="catalytic activity">
    <reaction evidence="16">
        <text>Zn(2+)(in) + ATP + H2O = Zn(2+)(out) + ADP + phosphate + H(+)</text>
        <dbReference type="Rhea" id="RHEA:20621"/>
        <dbReference type="ChEBI" id="CHEBI:15377"/>
        <dbReference type="ChEBI" id="CHEBI:15378"/>
        <dbReference type="ChEBI" id="CHEBI:29105"/>
        <dbReference type="ChEBI" id="CHEBI:30616"/>
        <dbReference type="ChEBI" id="CHEBI:43474"/>
        <dbReference type="ChEBI" id="CHEBI:456216"/>
        <dbReference type="EC" id="7.2.2.12"/>
    </reaction>
</comment>
<dbReference type="SUPFAM" id="SSF55008">
    <property type="entry name" value="HMA, heavy metal-associated domain"/>
    <property type="match status" value="1"/>
</dbReference>
<dbReference type="EMBL" id="CP049740">
    <property type="protein sequence ID" value="QII82049.1"/>
    <property type="molecule type" value="Genomic_DNA"/>
</dbReference>
<dbReference type="SUPFAM" id="SSF81653">
    <property type="entry name" value="Calcium ATPase, transduction domain A"/>
    <property type="match status" value="1"/>
</dbReference>
<dbReference type="PROSITE" id="PS50846">
    <property type="entry name" value="HMA_2"/>
    <property type="match status" value="1"/>
</dbReference>
<feature type="domain" description="HMA" evidence="20">
    <location>
        <begin position="5"/>
        <end position="72"/>
    </location>
</feature>
<dbReference type="NCBIfam" id="TIGR01494">
    <property type="entry name" value="ATPase_P-type"/>
    <property type="match status" value="1"/>
</dbReference>
<keyword evidence="11" id="KW-0460">Magnesium</keyword>
<evidence type="ECO:0000259" key="20">
    <source>
        <dbReference type="PROSITE" id="PS50846"/>
    </source>
</evidence>
<evidence type="ECO:0000313" key="22">
    <source>
        <dbReference type="Proteomes" id="UP000501451"/>
    </source>
</evidence>
<evidence type="ECO:0000256" key="16">
    <source>
        <dbReference type="ARBA" id="ARBA00047308"/>
    </source>
</evidence>
<evidence type="ECO:0000256" key="17">
    <source>
        <dbReference type="ARBA" id="ARBA00049338"/>
    </source>
</evidence>
<evidence type="ECO:0000256" key="1">
    <source>
        <dbReference type="ARBA" id="ARBA00004651"/>
    </source>
</evidence>
<protein>
    <submittedName>
        <fullName evidence="21">Cadmium-translocating P-type ATPase</fullName>
        <ecNumber evidence="21">3.6.3.3</ecNumber>
    </submittedName>
</protein>
<feature type="transmembrane region" description="Helical" evidence="18">
    <location>
        <begin position="697"/>
        <end position="713"/>
    </location>
</feature>
<keyword evidence="9" id="KW-0862">Zinc</keyword>
<dbReference type="FunFam" id="3.40.1110.10:FF:000066">
    <property type="entry name" value="Cadmium-translocating P-type ATPase"/>
    <property type="match status" value="1"/>
</dbReference>
<dbReference type="SFLD" id="SFLDS00003">
    <property type="entry name" value="Haloacid_Dehalogenase"/>
    <property type="match status" value="1"/>
</dbReference>
<comment type="subcellular location">
    <subcellularLocation>
        <location evidence="1">Cell membrane</location>
        <topology evidence="1">Multi-pass membrane protein</topology>
    </subcellularLocation>
</comment>
<dbReference type="Gene3D" id="3.40.1110.10">
    <property type="entry name" value="Calcium-transporting ATPase, cytoplasmic domain N"/>
    <property type="match status" value="1"/>
</dbReference>
<dbReference type="PANTHER" id="PTHR48085:SF5">
    <property type="entry name" value="CADMIUM_ZINC-TRANSPORTING ATPASE HMA4-RELATED"/>
    <property type="match status" value="1"/>
</dbReference>
<dbReference type="InterPro" id="IPR008250">
    <property type="entry name" value="ATPase_P-typ_transduc_dom_A_sf"/>
</dbReference>
<name>A0A6G7K9U9_9LACT</name>
<dbReference type="CDD" id="cd07548">
    <property type="entry name" value="P-type_ATPase-Cd_Zn_Co_like"/>
    <property type="match status" value="1"/>
</dbReference>
<dbReference type="KEGG" id="jar:G7057_06095"/>
<accession>A0A6G7K9U9</accession>
<dbReference type="RefSeq" id="WP_166162054.1">
    <property type="nucleotide sequence ID" value="NZ_CP049740.1"/>
</dbReference>
<dbReference type="NCBIfam" id="TIGR01512">
    <property type="entry name" value="ATPase-IB2_Cd"/>
    <property type="match status" value="1"/>
</dbReference>
<comment type="similarity">
    <text evidence="2 18">Belongs to the cation transport ATPase (P-type) (TC 3.A.3) family. Type IB subfamily.</text>
</comment>
<dbReference type="InterPro" id="IPR027256">
    <property type="entry name" value="P-typ_ATPase_IB"/>
</dbReference>
<evidence type="ECO:0000256" key="11">
    <source>
        <dbReference type="ARBA" id="ARBA00022842"/>
    </source>
</evidence>
<evidence type="ECO:0000256" key="18">
    <source>
        <dbReference type="RuleBase" id="RU362081"/>
    </source>
</evidence>
<dbReference type="SFLD" id="SFLDG00002">
    <property type="entry name" value="C1.7:_P-type_atpase_like"/>
    <property type="match status" value="1"/>
</dbReference>
<dbReference type="GO" id="GO:0046872">
    <property type="term" value="F:metal ion binding"/>
    <property type="evidence" value="ECO:0007669"/>
    <property type="project" value="UniProtKB-KW"/>
</dbReference>
<dbReference type="InterPro" id="IPR044492">
    <property type="entry name" value="P_typ_ATPase_HD_dom"/>
</dbReference>
<dbReference type="InterPro" id="IPR036163">
    <property type="entry name" value="HMA_dom_sf"/>
</dbReference>
<dbReference type="Gene3D" id="3.30.70.100">
    <property type="match status" value="1"/>
</dbReference>
<evidence type="ECO:0000256" key="5">
    <source>
        <dbReference type="ARBA" id="ARBA00022553"/>
    </source>
</evidence>
<keyword evidence="10 18" id="KW-0067">ATP-binding</keyword>
<evidence type="ECO:0000256" key="13">
    <source>
        <dbReference type="ARBA" id="ARBA00022989"/>
    </source>
</evidence>
<keyword evidence="7 18" id="KW-0479">Metal-binding</keyword>
<feature type="transmembrane region" description="Helical" evidence="18">
    <location>
        <begin position="368"/>
        <end position="393"/>
    </location>
</feature>
<evidence type="ECO:0000256" key="14">
    <source>
        <dbReference type="ARBA" id="ARBA00023065"/>
    </source>
</evidence>
<keyword evidence="4" id="KW-0104">Cadmium</keyword>
<dbReference type="SFLD" id="SFLDF00027">
    <property type="entry name" value="p-type_atpase"/>
    <property type="match status" value="1"/>
</dbReference>
<evidence type="ECO:0000256" key="3">
    <source>
        <dbReference type="ARBA" id="ARBA00022475"/>
    </source>
</evidence>
<dbReference type="GO" id="GO:0016463">
    <property type="term" value="F:P-type zinc transporter activity"/>
    <property type="evidence" value="ECO:0007669"/>
    <property type="project" value="UniProtKB-EC"/>
</dbReference>
<keyword evidence="6 18" id="KW-0812">Transmembrane</keyword>
<keyword evidence="15 18" id="KW-0472">Membrane</keyword>
<dbReference type="Proteomes" id="UP000501451">
    <property type="component" value="Chromosome"/>
</dbReference>
<feature type="transmembrane region" description="Helical" evidence="18">
    <location>
        <begin position="136"/>
        <end position="155"/>
    </location>
</feature>
<evidence type="ECO:0000256" key="7">
    <source>
        <dbReference type="ARBA" id="ARBA00022723"/>
    </source>
</evidence>
<dbReference type="EC" id="3.6.3.3" evidence="21"/>
<dbReference type="FunFam" id="2.70.150.10:FF:000002">
    <property type="entry name" value="Copper-transporting ATPase 1, putative"/>
    <property type="match status" value="1"/>
</dbReference>
<dbReference type="GO" id="GO:0005524">
    <property type="term" value="F:ATP binding"/>
    <property type="evidence" value="ECO:0007669"/>
    <property type="project" value="UniProtKB-UniRule"/>
</dbReference>
<dbReference type="InterPro" id="IPR023298">
    <property type="entry name" value="ATPase_P-typ_TM_dom_sf"/>
</dbReference>
<dbReference type="PRINTS" id="PR00941">
    <property type="entry name" value="CDATPASE"/>
</dbReference>
<evidence type="ECO:0000256" key="12">
    <source>
        <dbReference type="ARBA" id="ARBA00022967"/>
    </source>
</evidence>
<feature type="transmembrane region" description="Helical" evidence="18">
    <location>
        <begin position="112"/>
        <end position="130"/>
    </location>
</feature>
<sequence length="718" mass="77628">MTTKKQYEWLLEGIDCANCAAKVEHAVGKIEGVSASNVNFMTKTLQFELDQPTEQQLNRVKETIHQVEPDVTTLDKKTGQPIGQNIDDHHDHDHHHDHHGHSHGDSNVSRSIIRLVVTLIILVVAVLAPLASTASLILFILAYLVAGYDVIWTAIRNLFNGRIFDENFLMTVATLSAFYIREFPEAVSVMLFYQIGELFQDIAVDRSRRSIADLMAIRPDYANLKQADGSSQRVNPEDVQVGDIIVIHPGEKVALDGLVQSGQTSVDTAALTGESMPRTVAAGEEVLSGFVNLTGVVEVEVTKQFSDSTVVKILDLVENASSRKAPTETFISKFARVYTPVVVAIAVLLAVLPPLLMGASFNEWLYRASIFLVISCPCALVVSIPVGFFGGIGSASRKGILVKGSNFLEALNDVAYVVMDKTGTLTKGKFEVTAIHPAEGWTKEQLLEQAAQAEYYSNHPIAKSVQVAYGQAIDPNTIEDYHEEAGHGITVKIAGQSVLVGNRQLMADHHIAVSDHSASGTMIYVAVDGQYAGVIVIGDQIKDDAKATVQQLKAAGVRQITMLTGDSKTVADQVGQELGIDEVYAELLPQDKVAQIEAIMERKTAKEKVVFVGDGINDTPVLARADIGIAMGGLGSDAAIEAADIVIMDDQPSKVATAIQVAKDTRKIVWQNIIFAMAVKGLFLLLGAFGLASMWEAVFADVGVTVLAVLNAMRMMKK</sequence>
<dbReference type="GO" id="GO:0016887">
    <property type="term" value="F:ATP hydrolysis activity"/>
    <property type="evidence" value="ECO:0007669"/>
    <property type="project" value="InterPro"/>
</dbReference>
<feature type="transmembrane region" description="Helical" evidence="18">
    <location>
        <begin position="673"/>
        <end position="691"/>
    </location>
</feature>
<gene>
    <name evidence="21" type="primary">cadA</name>
    <name evidence="21" type="ORF">G7057_06095</name>
</gene>
<dbReference type="GO" id="GO:0008551">
    <property type="term" value="F:P-type cadmium transporter activity"/>
    <property type="evidence" value="ECO:0007669"/>
    <property type="project" value="UniProtKB-EC"/>
</dbReference>
<dbReference type="CDD" id="cd00371">
    <property type="entry name" value="HMA"/>
    <property type="match status" value="1"/>
</dbReference>
<dbReference type="NCBIfam" id="TIGR01525">
    <property type="entry name" value="ATPase-IB_hvy"/>
    <property type="match status" value="1"/>
</dbReference>
<dbReference type="InterPro" id="IPR023299">
    <property type="entry name" value="ATPase_P-typ_cyto_dom_N"/>
</dbReference>
<feature type="compositionally biased region" description="Basic residues" evidence="19">
    <location>
        <begin position="92"/>
        <end position="101"/>
    </location>
</feature>
<dbReference type="PANTHER" id="PTHR48085">
    <property type="entry name" value="CADMIUM/ZINC-TRANSPORTING ATPASE HMA2-RELATED"/>
    <property type="match status" value="1"/>
</dbReference>
<dbReference type="AlphaFoldDB" id="A0A6G7K9U9"/>
<dbReference type="Pfam" id="PF00702">
    <property type="entry name" value="Hydrolase"/>
    <property type="match status" value="1"/>
</dbReference>
<keyword evidence="22" id="KW-1185">Reference proteome</keyword>
<dbReference type="PROSITE" id="PS01047">
    <property type="entry name" value="HMA_1"/>
    <property type="match status" value="1"/>
</dbReference>
<dbReference type="InterPro" id="IPR006121">
    <property type="entry name" value="HMA_dom"/>
</dbReference>
<keyword evidence="14" id="KW-0406">Ion transport</keyword>
<dbReference type="InterPro" id="IPR036412">
    <property type="entry name" value="HAD-like_sf"/>
</dbReference>
<evidence type="ECO:0000256" key="2">
    <source>
        <dbReference type="ARBA" id="ARBA00006024"/>
    </source>
</evidence>
<dbReference type="Gene3D" id="2.70.150.10">
    <property type="entry name" value="Calcium-transporting ATPase, cytoplasmic transduction domain A"/>
    <property type="match status" value="1"/>
</dbReference>
<organism evidence="21 22">
    <name type="scientific">Jeotgalibaca arthritidis</name>
    <dbReference type="NCBI Taxonomy" id="1868794"/>
    <lineage>
        <taxon>Bacteria</taxon>
        <taxon>Bacillati</taxon>
        <taxon>Bacillota</taxon>
        <taxon>Bacilli</taxon>
        <taxon>Lactobacillales</taxon>
        <taxon>Carnobacteriaceae</taxon>
        <taxon>Jeotgalibaca</taxon>
    </lineage>
</organism>
<evidence type="ECO:0000256" key="19">
    <source>
        <dbReference type="SAM" id="MobiDB-lite"/>
    </source>
</evidence>
<evidence type="ECO:0000256" key="10">
    <source>
        <dbReference type="ARBA" id="ARBA00022840"/>
    </source>
</evidence>
<evidence type="ECO:0000256" key="15">
    <source>
        <dbReference type="ARBA" id="ARBA00023136"/>
    </source>
</evidence>
<dbReference type="Pfam" id="PF00122">
    <property type="entry name" value="E1-E2_ATPase"/>
    <property type="match status" value="1"/>
</dbReference>
<evidence type="ECO:0000256" key="4">
    <source>
        <dbReference type="ARBA" id="ARBA00022539"/>
    </source>
</evidence>
<evidence type="ECO:0000256" key="9">
    <source>
        <dbReference type="ARBA" id="ARBA00022833"/>
    </source>
</evidence>
<dbReference type="Pfam" id="PF00403">
    <property type="entry name" value="HMA"/>
    <property type="match status" value="1"/>
</dbReference>
<evidence type="ECO:0000256" key="6">
    <source>
        <dbReference type="ARBA" id="ARBA00022692"/>
    </source>
</evidence>
<dbReference type="SUPFAM" id="SSF56784">
    <property type="entry name" value="HAD-like"/>
    <property type="match status" value="1"/>
</dbReference>
<keyword evidence="13 18" id="KW-1133">Transmembrane helix</keyword>
<dbReference type="InterPro" id="IPR018303">
    <property type="entry name" value="ATPase_P-typ_P_site"/>
</dbReference>
<proteinExistence type="inferred from homology"/>
<dbReference type="PRINTS" id="PR00119">
    <property type="entry name" value="CATATPASE"/>
</dbReference>
<dbReference type="InterPro" id="IPR051014">
    <property type="entry name" value="Cation_Transport_ATPase_IB"/>
</dbReference>
<keyword evidence="8 18" id="KW-0547">Nucleotide-binding</keyword>
<evidence type="ECO:0000313" key="21">
    <source>
        <dbReference type="EMBL" id="QII82049.1"/>
    </source>
</evidence>
<keyword evidence="12" id="KW-1278">Translocase</keyword>
<dbReference type="InterPro" id="IPR059000">
    <property type="entry name" value="ATPase_P-type_domA"/>
</dbReference>
<keyword evidence="5" id="KW-0597">Phosphoprotein</keyword>
<dbReference type="InterPro" id="IPR001757">
    <property type="entry name" value="P_typ_ATPase"/>
</dbReference>
<feature type="transmembrane region" description="Helical" evidence="18">
    <location>
        <begin position="337"/>
        <end position="356"/>
    </location>
</feature>
<dbReference type="SUPFAM" id="SSF81665">
    <property type="entry name" value="Calcium ATPase, transmembrane domain M"/>
    <property type="match status" value="1"/>
</dbReference>
<evidence type="ECO:0000256" key="8">
    <source>
        <dbReference type="ARBA" id="ARBA00022741"/>
    </source>
</evidence>
<feature type="region of interest" description="Disordered" evidence="19">
    <location>
        <begin position="74"/>
        <end position="106"/>
    </location>
</feature>
<reference evidence="21 22" key="1">
    <citation type="journal article" date="2017" name="Int. J. Syst. Evol. Microbiol.">
        <title>Jeotgalibaca porci sp. nov. and Jeotgalibaca arthritidis sp. nov., isolated from pigs, and emended description of the genus Jeotgalibaca.</title>
        <authorList>
            <person name="Zamora L."/>
            <person name="Perez-Sancho M."/>
            <person name="Dominguez L."/>
            <person name="Fernandez-Garayzabal J.F."/>
            <person name="Vela A.I."/>
        </authorList>
    </citation>
    <scope>NUCLEOTIDE SEQUENCE [LARGE SCALE GENOMIC DNA]</scope>
    <source>
        <strain evidence="21 22">CECT 9157</strain>
    </source>
</reference>
<dbReference type="InterPro" id="IPR023214">
    <property type="entry name" value="HAD_sf"/>
</dbReference>